<accession>A0A8J3JTJ9</accession>
<dbReference type="GO" id="GO:0000287">
    <property type="term" value="F:magnesium ion binding"/>
    <property type="evidence" value="ECO:0007669"/>
    <property type="project" value="TreeGrafter"/>
</dbReference>
<dbReference type="SFLD" id="SFLDS00003">
    <property type="entry name" value="Haloacid_Dehalogenase"/>
    <property type="match status" value="1"/>
</dbReference>
<dbReference type="Gene3D" id="3.30.1240.10">
    <property type="match status" value="1"/>
</dbReference>
<evidence type="ECO:0000313" key="2">
    <source>
        <dbReference type="Proteomes" id="UP000619293"/>
    </source>
</evidence>
<organism evidence="1 2">
    <name type="scientific">Catellatospora chokoriensis</name>
    <dbReference type="NCBI Taxonomy" id="310353"/>
    <lineage>
        <taxon>Bacteria</taxon>
        <taxon>Bacillati</taxon>
        <taxon>Actinomycetota</taxon>
        <taxon>Actinomycetes</taxon>
        <taxon>Micromonosporales</taxon>
        <taxon>Micromonosporaceae</taxon>
        <taxon>Catellatospora</taxon>
    </lineage>
</organism>
<proteinExistence type="predicted"/>
<dbReference type="GO" id="GO:0005829">
    <property type="term" value="C:cytosol"/>
    <property type="evidence" value="ECO:0007669"/>
    <property type="project" value="TreeGrafter"/>
</dbReference>
<dbReference type="RefSeq" id="WP_191843835.1">
    <property type="nucleotide sequence ID" value="NZ_BAAALB010000039.1"/>
</dbReference>
<dbReference type="SFLD" id="SFLDG01140">
    <property type="entry name" value="C2.B:_Phosphomannomutase_and_P"/>
    <property type="match status" value="1"/>
</dbReference>
<dbReference type="CDD" id="cd07516">
    <property type="entry name" value="HAD_Pase"/>
    <property type="match status" value="1"/>
</dbReference>
<keyword evidence="2" id="KW-1185">Reference proteome</keyword>
<sequence length="272" mass="27822">MIRVVAVDLDGTLLRSDGTVSARTSAALRRADRAGARVVICTARPPREVHEIAGTAGITGVAVCSNGAITYDLASGEIVIVGPLPLEVAERVAAVLAPALDGVGFAVETGHRALIAPGFDHVSSRSIVRVPVASLVALWAEAESCVKLLAWSAAPVTDVLMTRLQALVPDVTVTYSGGRGMLEISAASVSKADTLARLCEGWGVDAAQVIAFGDMPNDVPVLRWAGIGVAVANAHPQALAGADRVTAGNDEDGVALVLEELFPADGGVVPAR</sequence>
<dbReference type="AlphaFoldDB" id="A0A8J3JTJ9"/>
<evidence type="ECO:0000313" key="1">
    <source>
        <dbReference type="EMBL" id="GIF88244.1"/>
    </source>
</evidence>
<dbReference type="SUPFAM" id="SSF56784">
    <property type="entry name" value="HAD-like"/>
    <property type="match status" value="1"/>
</dbReference>
<dbReference type="InterPro" id="IPR036412">
    <property type="entry name" value="HAD-like_sf"/>
</dbReference>
<dbReference type="Gene3D" id="3.40.50.1000">
    <property type="entry name" value="HAD superfamily/HAD-like"/>
    <property type="match status" value="1"/>
</dbReference>
<dbReference type="InterPro" id="IPR023214">
    <property type="entry name" value="HAD_sf"/>
</dbReference>
<comment type="caution">
    <text evidence="1">The sequence shown here is derived from an EMBL/GenBank/DDBJ whole genome shotgun (WGS) entry which is preliminary data.</text>
</comment>
<dbReference type="PANTHER" id="PTHR10000">
    <property type="entry name" value="PHOSPHOSERINE PHOSPHATASE"/>
    <property type="match status" value="1"/>
</dbReference>
<dbReference type="PANTHER" id="PTHR10000:SF8">
    <property type="entry name" value="HAD SUPERFAMILY HYDROLASE-LIKE, TYPE 3"/>
    <property type="match status" value="1"/>
</dbReference>
<dbReference type="GO" id="GO:0016791">
    <property type="term" value="F:phosphatase activity"/>
    <property type="evidence" value="ECO:0007669"/>
    <property type="project" value="TreeGrafter"/>
</dbReference>
<dbReference type="Pfam" id="PF08282">
    <property type="entry name" value="Hydrolase_3"/>
    <property type="match status" value="1"/>
</dbReference>
<reference evidence="1 2" key="1">
    <citation type="submission" date="2021-01" db="EMBL/GenBank/DDBJ databases">
        <title>Whole genome shotgun sequence of Catellatospora chokoriensis NBRC 107358.</title>
        <authorList>
            <person name="Komaki H."/>
            <person name="Tamura T."/>
        </authorList>
    </citation>
    <scope>NUCLEOTIDE SEQUENCE [LARGE SCALE GENOMIC DNA]</scope>
    <source>
        <strain evidence="1 2">NBRC 107358</strain>
    </source>
</reference>
<name>A0A8J3JTJ9_9ACTN</name>
<dbReference type="EMBL" id="BONG01000007">
    <property type="protein sequence ID" value="GIF88244.1"/>
    <property type="molecule type" value="Genomic_DNA"/>
</dbReference>
<gene>
    <name evidence="1" type="ORF">Cch02nite_16880</name>
</gene>
<dbReference type="Proteomes" id="UP000619293">
    <property type="component" value="Unassembled WGS sequence"/>
</dbReference>
<protein>
    <submittedName>
        <fullName evidence="1">Haloacid dehalogenase</fullName>
    </submittedName>
</protein>